<dbReference type="Proteomes" id="UP000694308">
    <property type="component" value="Unassembled WGS sequence"/>
</dbReference>
<reference evidence="1" key="1">
    <citation type="submission" date="2020-12" db="EMBL/GenBank/DDBJ databases">
        <title>Clostridium thailandense sp. nov., a novel acetogenic bacterium isolated from peat land soil in Thailand.</title>
        <authorList>
            <person name="Chaikitkaew S."/>
            <person name="Birkeland N.K."/>
        </authorList>
    </citation>
    <scope>NUCLEOTIDE SEQUENCE</scope>
    <source>
        <strain evidence="1">PL3</strain>
    </source>
</reference>
<dbReference type="InterPro" id="IPR003795">
    <property type="entry name" value="DUF192"/>
</dbReference>
<dbReference type="EMBL" id="JAEEGC010000015">
    <property type="protein sequence ID" value="MBV7271981.1"/>
    <property type="molecule type" value="Genomic_DNA"/>
</dbReference>
<dbReference type="RefSeq" id="WP_218319018.1">
    <property type="nucleotide sequence ID" value="NZ_JAEEGC010000015.1"/>
</dbReference>
<sequence>MLTVLVKQSEMVSDVLVADTFIKRFVRYMFREEPHYEAIIIKNCRCIHTFFMNFPIDVLFINEDMEIIKKIENLQPGKIVMPVRHSKMVIQGKAGIFKNFEVGSNIVI</sequence>
<organism evidence="1 2">
    <name type="scientific">Clostridium thailandense</name>
    <dbReference type="NCBI Taxonomy" id="2794346"/>
    <lineage>
        <taxon>Bacteria</taxon>
        <taxon>Bacillati</taxon>
        <taxon>Bacillota</taxon>
        <taxon>Clostridia</taxon>
        <taxon>Eubacteriales</taxon>
        <taxon>Clostridiaceae</taxon>
        <taxon>Clostridium</taxon>
    </lineage>
</organism>
<proteinExistence type="predicted"/>
<evidence type="ECO:0000313" key="1">
    <source>
        <dbReference type="EMBL" id="MBV7271981.1"/>
    </source>
</evidence>
<keyword evidence="2" id="KW-1185">Reference proteome</keyword>
<comment type="caution">
    <text evidence="1">The sequence shown here is derived from an EMBL/GenBank/DDBJ whole genome shotgun (WGS) entry which is preliminary data.</text>
</comment>
<name>A0A949TU80_9CLOT</name>
<evidence type="ECO:0000313" key="2">
    <source>
        <dbReference type="Proteomes" id="UP000694308"/>
    </source>
</evidence>
<gene>
    <name evidence="1" type="ORF">I6U48_03500</name>
</gene>
<protein>
    <submittedName>
        <fullName evidence="1">DUF192 domain-containing protein</fullName>
    </submittedName>
</protein>
<dbReference type="AlphaFoldDB" id="A0A949TU80"/>
<dbReference type="Pfam" id="PF02643">
    <property type="entry name" value="DUF192"/>
    <property type="match status" value="1"/>
</dbReference>
<accession>A0A949TU80</accession>